<evidence type="ECO:0000256" key="1">
    <source>
        <dbReference type="SAM" id="SignalP"/>
    </source>
</evidence>
<evidence type="ECO:0000259" key="2">
    <source>
        <dbReference type="Pfam" id="PF25411"/>
    </source>
</evidence>
<proteinExistence type="predicted"/>
<protein>
    <recommendedName>
        <fullName evidence="2">DUF7888 domain-containing protein</fullName>
    </recommendedName>
</protein>
<organism evidence="3 4">
    <name type="scientific">Apiospora saccharicola</name>
    <dbReference type="NCBI Taxonomy" id="335842"/>
    <lineage>
        <taxon>Eukaryota</taxon>
        <taxon>Fungi</taxon>
        <taxon>Dikarya</taxon>
        <taxon>Ascomycota</taxon>
        <taxon>Pezizomycotina</taxon>
        <taxon>Sordariomycetes</taxon>
        <taxon>Xylariomycetidae</taxon>
        <taxon>Amphisphaeriales</taxon>
        <taxon>Apiosporaceae</taxon>
        <taxon>Apiospora</taxon>
    </lineage>
</organism>
<keyword evidence="4" id="KW-1185">Reference proteome</keyword>
<gene>
    <name evidence="3" type="ORF">PG996_014041</name>
</gene>
<feature type="domain" description="DUF7888" evidence="2">
    <location>
        <begin position="100"/>
        <end position="236"/>
    </location>
</feature>
<dbReference type="PANTHER" id="PTHR40845">
    <property type="match status" value="1"/>
</dbReference>
<dbReference type="InterPro" id="IPR057210">
    <property type="entry name" value="DUF7888"/>
</dbReference>
<comment type="caution">
    <text evidence="3">The sequence shown here is derived from an EMBL/GenBank/DDBJ whole genome shotgun (WGS) entry which is preliminary data.</text>
</comment>
<accession>A0ABR1THA2</accession>
<dbReference type="EMBL" id="JAQQWM010000009">
    <property type="protein sequence ID" value="KAK8045977.1"/>
    <property type="molecule type" value="Genomic_DNA"/>
</dbReference>
<dbReference type="Pfam" id="PF25411">
    <property type="entry name" value="DUF7888"/>
    <property type="match status" value="1"/>
</dbReference>
<feature type="signal peptide" evidence="1">
    <location>
        <begin position="1"/>
        <end position="22"/>
    </location>
</feature>
<reference evidence="3 4" key="1">
    <citation type="submission" date="2023-01" db="EMBL/GenBank/DDBJ databases">
        <title>Analysis of 21 Apiospora genomes using comparative genomics revels a genus with tremendous synthesis potential of carbohydrate active enzymes and secondary metabolites.</title>
        <authorList>
            <person name="Sorensen T."/>
        </authorList>
    </citation>
    <scope>NUCLEOTIDE SEQUENCE [LARGE SCALE GENOMIC DNA]</scope>
    <source>
        <strain evidence="3 4">CBS 83171</strain>
    </source>
</reference>
<name>A0ABR1THA2_9PEZI</name>
<dbReference type="Proteomes" id="UP001446871">
    <property type="component" value="Unassembled WGS sequence"/>
</dbReference>
<evidence type="ECO:0000313" key="4">
    <source>
        <dbReference type="Proteomes" id="UP001446871"/>
    </source>
</evidence>
<dbReference type="PANTHER" id="PTHR40845:SF1">
    <property type="match status" value="1"/>
</dbReference>
<keyword evidence="1" id="KW-0732">Signal</keyword>
<sequence>MQISGALLLSTALGASVVSSAAIQPRASGDRVLVGLTGEKSSNGITEGLEPVKRDSLQARASGDRVLVGHTGEKSSNGITQGLEPVKKRDLKERQATAAVVSILGIVGTAALTELTTKAVDAASDLVKNLSDWNEACEEFTKATVKGMMDKNPDPTNLIAAACYNKAYKLETPANVDSTASLSFKLGSLHTNFDCMYIKAPNSFYTEGDNGYVNLAYDYLTDRCTYDKSTGDLTCK</sequence>
<feature type="chain" id="PRO_5045869909" description="DUF7888 domain-containing protein" evidence="1">
    <location>
        <begin position="23"/>
        <end position="236"/>
    </location>
</feature>
<evidence type="ECO:0000313" key="3">
    <source>
        <dbReference type="EMBL" id="KAK8045977.1"/>
    </source>
</evidence>